<keyword evidence="6" id="KW-0808">Transferase</keyword>
<dbReference type="GO" id="GO:0007234">
    <property type="term" value="P:osmosensory signaling via phosphorelay pathway"/>
    <property type="evidence" value="ECO:0007669"/>
    <property type="project" value="TreeGrafter"/>
</dbReference>
<evidence type="ECO:0000256" key="4">
    <source>
        <dbReference type="ARBA" id="ARBA00022543"/>
    </source>
</evidence>
<dbReference type="Gene3D" id="3.30.450.40">
    <property type="match status" value="1"/>
</dbReference>
<evidence type="ECO:0000256" key="3">
    <source>
        <dbReference type="ARBA" id="ARBA00012438"/>
    </source>
</evidence>
<evidence type="ECO:0000313" key="12">
    <source>
        <dbReference type="EMBL" id="MBK0368900.1"/>
    </source>
</evidence>
<comment type="similarity">
    <text evidence="2">In the N-terminal section; belongs to the phytochrome family.</text>
</comment>
<dbReference type="PROSITE" id="PS50109">
    <property type="entry name" value="HIS_KIN"/>
    <property type="match status" value="1"/>
</dbReference>
<dbReference type="Pfam" id="PF01590">
    <property type="entry name" value="GAF"/>
    <property type="match status" value="1"/>
</dbReference>
<dbReference type="InterPro" id="IPR050351">
    <property type="entry name" value="BphY/WalK/GraS-like"/>
</dbReference>
<keyword evidence="5" id="KW-0716">Sensory transduction</keyword>
<evidence type="ECO:0000256" key="8">
    <source>
        <dbReference type="ARBA" id="ARBA00022991"/>
    </source>
</evidence>
<dbReference type="InterPro" id="IPR035965">
    <property type="entry name" value="PAS-like_dom_sf"/>
</dbReference>
<dbReference type="InterPro" id="IPR005467">
    <property type="entry name" value="His_kinase_dom"/>
</dbReference>
<dbReference type="Gene3D" id="3.30.450.20">
    <property type="entry name" value="PAS domain"/>
    <property type="match status" value="1"/>
</dbReference>
<dbReference type="SMART" id="SM00065">
    <property type="entry name" value="GAF"/>
    <property type="match status" value="1"/>
</dbReference>
<dbReference type="GO" id="GO:0030295">
    <property type="term" value="F:protein kinase activator activity"/>
    <property type="evidence" value="ECO:0007669"/>
    <property type="project" value="TreeGrafter"/>
</dbReference>
<dbReference type="InterPro" id="IPR016132">
    <property type="entry name" value="Phyto_chromo_attachment"/>
</dbReference>
<dbReference type="InterPro" id="IPR043150">
    <property type="entry name" value="Phytochrome_PHY_sf"/>
</dbReference>
<keyword evidence="7" id="KW-0418">Kinase</keyword>
<dbReference type="InterPro" id="IPR013654">
    <property type="entry name" value="PAS_2"/>
</dbReference>
<comment type="catalytic activity">
    <reaction evidence="1">
        <text>ATP + protein L-histidine = ADP + protein N-phospho-L-histidine.</text>
        <dbReference type="EC" id="2.7.13.3"/>
    </reaction>
</comment>
<feature type="domain" description="Phytochrome chromophore attachment site" evidence="10">
    <location>
        <begin position="147"/>
        <end position="305"/>
    </location>
</feature>
<dbReference type="SUPFAM" id="SSF47384">
    <property type="entry name" value="Homodimeric domain of signal transducing histidine kinase"/>
    <property type="match status" value="1"/>
</dbReference>
<dbReference type="AlphaFoldDB" id="A0A934PLD2"/>
<gene>
    <name evidence="12" type="ORF">I5M07_03545</name>
</gene>
<dbReference type="Pfam" id="PF08446">
    <property type="entry name" value="PAS_2"/>
    <property type="match status" value="1"/>
</dbReference>
<dbReference type="Gene3D" id="3.30.450.270">
    <property type="match status" value="1"/>
</dbReference>
<dbReference type="InterPro" id="IPR029016">
    <property type="entry name" value="GAF-like_dom_sf"/>
</dbReference>
<keyword evidence="8" id="KW-0157">Chromophore</keyword>
<evidence type="ECO:0000256" key="7">
    <source>
        <dbReference type="ARBA" id="ARBA00022777"/>
    </source>
</evidence>
<evidence type="ECO:0000313" key="13">
    <source>
        <dbReference type="Proteomes" id="UP000609172"/>
    </source>
</evidence>
<evidence type="ECO:0000259" key="10">
    <source>
        <dbReference type="PROSITE" id="PS50046"/>
    </source>
</evidence>
<dbReference type="PRINTS" id="PR01033">
    <property type="entry name" value="PHYTOCHROME"/>
</dbReference>
<dbReference type="InterPro" id="IPR013515">
    <property type="entry name" value="Phytochrome_cen-reg"/>
</dbReference>
<dbReference type="Gene3D" id="3.30.565.10">
    <property type="entry name" value="Histidine kinase-like ATPase, C-terminal domain"/>
    <property type="match status" value="1"/>
</dbReference>
<keyword evidence="4" id="KW-0600">Photoreceptor protein</keyword>
<name>A0A934PLD2_9FLAO</name>
<comment type="caution">
    <text evidence="12">The sequence shown here is derived from an EMBL/GenBank/DDBJ whole genome shotgun (WGS) entry which is preliminary data.</text>
</comment>
<protein>
    <recommendedName>
        <fullName evidence="3">histidine kinase</fullName>
        <ecNumber evidence="3">2.7.13.3</ecNumber>
    </recommendedName>
</protein>
<dbReference type="GO" id="GO:0000156">
    <property type="term" value="F:phosphorelay response regulator activity"/>
    <property type="evidence" value="ECO:0007669"/>
    <property type="project" value="TreeGrafter"/>
</dbReference>
<dbReference type="EMBL" id="JAEHFV010000001">
    <property type="protein sequence ID" value="MBK0368900.1"/>
    <property type="molecule type" value="Genomic_DNA"/>
</dbReference>
<keyword evidence="9" id="KW-0675">Receptor</keyword>
<dbReference type="PROSITE" id="PS50046">
    <property type="entry name" value="PHYTOCHROME_2"/>
    <property type="match status" value="1"/>
</dbReference>
<dbReference type="SUPFAM" id="SSF55785">
    <property type="entry name" value="PYP-like sensor domain (PAS domain)"/>
    <property type="match status" value="1"/>
</dbReference>
<dbReference type="RefSeq" id="WP_200104812.1">
    <property type="nucleotide sequence ID" value="NZ_JAEHFV010000001.1"/>
</dbReference>
<dbReference type="SUPFAM" id="SSF55874">
    <property type="entry name" value="ATPase domain of HSP90 chaperone/DNA topoisomerase II/histidine kinase"/>
    <property type="match status" value="1"/>
</dbReference>
<dbReference type="Proteomes" id="UP000609172">
    <property type="component" value="Unassembled WGS sequence"/>
</dbReference>
<evidence type="ECO:0000256" key="5">
    <source>
        <dbReference type="ARBA" id="ARBA00022606"/>
    </source>
</evidence>
<evidence type="ECO:0000256" key="2">
    <source>
        <dbReference type="ARBA" id="ARBA00006402"/>
    </source>
</evidence>
<evidence type="ECO:0000256" key="1">
    <source>
        <dbReference type="ARBA" id="ARBA00000085"/>
    </source>
</evidence>
<evidence type="ECO:0000256" key="9">
    <source>
        <dbReference type="ARBA" id="ARBA00023170"/>
    </source>
</evidence>
<dbReference type="Gene3D" id="1.10.287.130">
    <property type="match status" value="1"/>
</dbReference>
<evidence type="ECO:0000259" key="11">
    <source>
        <dbReference type="PROSITE" id="PS50109"/>
    </source>
</evidence>
<dbReference type="SUPFAM" id="SSF55781">
    <property type="entry name" value="GAF domain-like"/>
    <property type="match status" value="2"/>
</dbReference>
<dbReference type="InterPro" id="IPR003018">
    <property type="entry name" value="GAF"/>
</dbReference>
<dbReference type="GO" id="GO:0009584">
    <property type="term" value="P:detection of visible light"/>
    <property type="evidence" value="ECO:0007669"/>
    <property type="project" value="InterPro"/>
</dbReference>
<organism evidence="12 13">
    <name type="scientific">Flavobacterium agrisoli</name>
    <dbReference type="NCBI Taxonomy" id="2793066"/>
    <lineage>
        <taxon>Bacteria</taxon>
        <taxon>Pseudomonadati</taxon>
        <taxon>Bacteroidota</taxon>
        <taxon>Flavobacteriia</taxon>
        <taxon>Flavobacteriales</taxon>
        <taxon>Flavobacteriaceae</taxon>
        <taxon>Flavobacterium</taxon>
    </lineage>
</organism>
<dbReference type="SMART" id="SM00387">
    <property type="entry name" value="HATPase_c"/>
    <property type="match status" value="1"/>
</dbReference>
<dbReference type="Pfam" id="PF02518">
    <property type="entry name" value="HATPase_c"/>
    <property type="match status" value="1"/>
</dbReference>
<dbReference type="GO" id="GO:0006355">
    <property type="term" value="P:regulation of DNA-templated transcription"/>
    <property type="evidence" value="ECO:0007669"/>
    <property type="project" value="InterPro"/>
</dbReference>
<dbReference type="InterPro" id="IPR036097">
    <property type="entry name" value="HisK_dim/P_sf"/>
</dbReference>
<keyword evidence="13" id="KW-1185">Reference proteome</keyword>
<proteinExistence type="inferred from homology"/>
<feature type="domain" description="Histidine kinase" evidence="11">
    <location>
        <begin position="533"/>
        <end position="753"/>
    </location>
</feature>
<dbReference type="PANTHER" id="PTHR42878:SF15">
    <property type="entry name" value="BACTERIOPHYTOCHROME"/>
    <property type="match status" value="1"/>
</dbReference>
<dbReference type="GO" id="GO:0009881">
    <property type="term" value="F:photoreceptor activity"/>
    <property type="evidence" value="ECO:0007669"/>
    <property type="project" value="UniProtKB-KW"/>
</dbReference>
<dbReference type="PANTHER" id="PTHR42878">
    <property type="entry name" value="TWO-COMPONENT HISTIDINE KINASE"/>
    <property type="match status" value="1"/>
</dbReference>
<evidence type="ECO:0000256" key="6">
    <source>
        <dbReference type="ARBA" id="ARBA00022679"/>
    </source>
</evidence>
<dbReference type="InterPro" id="IPR003594">
    <property type="entry name" value="HATPase_dom"/>
</dbReference>
<dbReference type="InterPro" id="IPR001294">
    <property type="entry name" value="Phytochrome"/>
</dbReference>
<sequence length="753" mass="85641">MKIRDIVNRDIVNLTNCEFEPIHIPGSIQPHGFLIGVNILSWKIEFCSGNVESYLDLKPSQILNTDFEIVFGEEIKKTASDYIQKNRAVLSDPFQLNFNNKEFLCTIHKSGENYILEAEPFLENTVKTGDVYNQTSQFLSYMNDTHTLQELCAQVAKGAREITGYDRVMIYRFDKDYNGEVFAESVRDDLEPFLGLHYPHTDIPVQARALYMQNLLRMIVDINYTPVPLFTIDDGNNSKNLDLSLSLLRSTSPIHVEYLQNMGVGATLTISLIHQKKLWGLIACHHYSPKNITHEMRLAAQLQGHFITSQIDIRQSNEEYEVARKSNIALEKLNSFDLSANEKSFETILKSAEILEVCNAAGVAIIFNSKIYKKGLTPDDFNIHKLTKILAIQSKNSFFVSDKVIDFLPDSADFCAEASGVIFHALSLDGNDSIIWFRPESLTELNWAGDPKKAIVKDSKGLYPRNSFKLYKEIVKCQSKVWLQPELNAAANYAHTLQKQLNLLIISQEEEKYRKLSEVLKETNSELENINWISTHDLQEPLRKIQMISSRILEKEEIKYSENIINSIQRMNNSANRMQTLLIDILKYTRIKNADEAFEIVNPNVILEEVLLDLSELIEEKKAEITIENLPKIKGMPFLMKQLFSNLLQNSLKYTEEGKIPVLMVKSLGVQNVDGEGAFEVLAFSDNGIGFEQIFAEKIFKIFSRLHAQEAYKGSGVGLALCKKIMQAHKGLIFAFGELGKGAIFKLYFPVSN</sequence>
<reference evidence="12" key="1">
    <citation type="submission" date="2020-12" db="EMBL/GenBank/DDBJ databases">
        <title>Bacterial novel species Flavobacterium sp. SE-1-e isolated from soil.</title>
        <authorList>
            <person name="Jung H.-Y."/>
        </authorList>
    </citation>
    <scope>NUCLEOTIDE SEQUENCE</scope>
    <source>
        <strain evidence="12">SE-1-e</strain>
    </source>
</reference>
<accession>A0A934PLD2</accession>
<dbReference type="InterPro" id="IPR036890">
    <property type="entry name" value="HATPase_C_sf"/>
</dbReference>
<dbReference type="GO" id="GO:0000155">
    <property type="term" value="F:phosphorelay sensor kinase activity"/>
    <property type="evidence" value="ECO:0007669"/>
    <property type="project" value="InterPro"/>
</dbReference>
<dbReference type="EC" id="2.7.13.3" evidence="3"/>
<dbReference type="Pfam" id="PF00360">
    <property type="entry name" value="PHY"/>
    <property type="match status" value="1"/>
</dbReference>